<dbReference type="EC" id="3.2.1.78" evidence="2"/>
<evidence type="ECO:0000256" key="5">
    <source>
        <dbReference type="SAM" id="SignalP"/>
    </source>
</evidence>
<evidence type="ECO:0000313" key="9">
    <source>
        <dbReference type="Proteomes" id="UP000005824"/>
    </source>
</evidence>
<keyword evidence="5" id="KW-0732">Signal</keyword>
<name>B4D329_9BACT</name>
<organism evidence="8 9">
    <name type="scientific">Chthoniobacter flavus Ellin428</name>
    <dbReference type="NCBI Taxonomy" id="497964"/>
    <lineage>
        <taxon>Bacteria</taxon>
        <taxon>Pseudomonadati</taxon>
        <taxon>Verrucomicrobiota</taxon>
        <taxon>Spartobacteria</taxon>
        <taxon>Chthoniobacterales</taxon>
        <taxon>Chthoniobacteraceae</taxon>
        <taxon>Chthoniobacter</taxon>
    </lineage>
</organism>
<feature type="domain" description="Glycoside hydrolase family 5" evidence="6">
    <location>
        <begin position="69"/>
        <end position="242"/>
    </location>
</feature>
<comment type="caution">
    <text evidence="8">The sequence shown here is derived from an EMBL/GenBank/DDBJ whole genome shotgun (WGS) entry which is preliminary data.</text>
</comment>
<feature type="domain" description="CBM-cenC" evidence="7">
    <location>
        <begin position="284"/>
        <end position="399"/>
    </location>
</feature>
<dbReference type="InterPro" id="IPR003305">
    <property type="entry name" value="CenC_carb-bd"/>
</dbReference>
<evidence type="ECO:0000256" key="3">
    <source>
        <dbReference type="ARBA" id="ARBA00022801"/>
    </source>
</evidence>
<feature type="signal peptide" evidence="5">
    <location>
        <begin position="1"/>
        <end position="24"/>
    </location>
</feature>
<evidence type="ECO:0000256" key="4">
    <source>
        <dbReference type="ARBA" id="ARBA00023295"/>
    </source>
</evidence>
<accession>B4D329</accession>
<protein>
    <recommendedName>
        <fullName evidence="2">mannan endo-1,4-beta-mannosidase</fullName>
        <ecNumber evidence="2">3.2.1.78</ecNumber>
    </recommendedName>
</protein>
<dbReference type="InterPro" id="IPR045053">
    <property type="entry name" value="MAN-like"/>
</dbReference>
<dbReference type="GO" id="GO:0004553">
    <property type="term" value="F:hydrolase activity, hydrolyzing O-glycosyl compounds"/>
    <property type="evidence" value="ECO:0007669"/>
    <property type="project" value="InterPro"/>
</dbReference>
<dbReference type="SUPFAM" id="SSF51445">
    <property type="entry name" value="(Trans)glycosidases"/>
    <property type="match status" value="2"/>
</dbReference>
<dbReference type="SUPFAM" id="SSF49785">
    <property type="entry name" value="Galactose-binding domain-like"/>
    <property type="match status" value="1"/>
</dbReference>
<evidence type="ECO:0000256" key="1">
    <source>
        <dbReference type="ARBA" id="ARBA00001678"/>
    </source>
</evidence>
<dbReference type="Pfam" id="PF00150">
    <property type="entry name" value="Cellulase"/>
    <property type="match status" value="1"/>
</dbReference>
<keyword evidence="9" id="KW-1185">Reference proteome</keyword>
<gene>
    <name evidence="8" type="ORF">CfE428DRAFT_3317</name>
</gene>
<sequence precursor="true">MNLRQTLPVLSVAAALLTAPVVRAADLFPFVLPWDDASPSITNVSSWLDKPAGKDGFVYTHDGHLFAGKKRIRFFGVNLAFAGNFPNHNDADPVAARMAKFGINCVRFHHMDTGFAPAGLLKKDKKTFDEDSLDRLDYFIAQLKKNGIYADLNLHVGLEYPGFKKWEGASNFFKGVDNFFPPFIEQQREYARMLLTHVNAYTHKPYTDESAVAFIEINNENGLIMEWNNGTLDAMPDPFAAELRKQWNDWLKKKYDTPAKLAGAWGKGAEPLGQEMLKPTHTAWHLEQHGEAKSELSSEPGEGSAGETLHVHVTQPGQESWHVQLGQAGLKLAAGKTYTLHLRAKADAPRRISIGLSQAHEPWKTLGSQSVRLTTEWQDVHFSIPVANTEENARFSFTSLGSAVGDYWFSDASLRPGGVIALQAGESVGNIPFFRKKEIGMRTLTAQRDWNAFLVDTEVNYWTGMRHFVREELHAHSQVVGSATGFSPWLAQAKLDVVDAHSYWQHPHFPHKPWDPGDWTVQNVSMAGAPDGGTLPGLALRRVAGKPFIVTEYNASAPNTYSSEAFLELCAIAGLQDWDGVFAFAYSHRENDWNTEHIMGFFDIDQHPTKMATLPAALALFMRGDIKPPGEPVIADTTWNDALESVRKGGSWVDANTYGIPKEEAFRRAIGMRIGQATKVNVPPPSGDSSVIRSDNGQFTWDTVSHRMLLASPRSAGVIGSLKEGETIDLGSVRIIPGPTRQNWATINATVIAGPDFEHAKRILITATGLAENTGMKWKDAQKSSVGADWGHEPSLVEGISAKIGVPFQKGAQAWSLDARGQRQTEIPVKRGTGKTEIEISPNQQTLWWEIEIP</sequence>
<dbReference type="InterPro" id="IPR008979">
    <property type="entry name" value="Galactose-bd-like_sf"/>
</dbReference>
<keyword evidence="3" id="KW-0378">Hydrolase</keyword>
<proteinExistence type="predicted"/>
<evidence type="ECO:0000259" key="7">
    <source>
        <dbReference type="Pfam" id="PF02018"/>
    </source>
</evidence>
<dbReference type="eggNOG" id="COG3934">
    <property type="taxonomic scope" value="Bacteria"/>
</dbReference>
<dbReference type="Gene3D" id="3.20.20.80">
    <property type="entry name" value="Glycosidases"/>
    <property type="match status" value="2"/>
</dbReference>
<evidence type="ECO:0000256" key="2">
    <source>
        <dbReference type="ARBA" id="ARBA00012706"/>
    </source>
</evidence>
<dbReference type="RefSeq" id="WP_006980642.1">
    <property type="nucleotide sequence ID" value="NZ_ABVL01000009.1"/>
</dbReference>
<dbReference type="GO" id="GO:0000272">
    <property type="term" value="P:polysaccharide catabolic process"/>
    <property type="evidence" value="ECO:0007669"/>
    <property type="project" value="InterPro"/>
</dbReference>
<evidence type="ECO:0000313" key="8">
    <source>
        <dbReference type="EMBL" id="EDY19140.1"/>
    </source>
</evidence>
<comment type="catalytic activity">
    <reaction evidence="1">
        <text>Random hydrolysis of (1-&gt;4)-beta-D-mannosidic linkages in mannans, galactomannans and glucomannans.</text>
        <dbReference type="EC" id="3.2.1.78"/>
    </reaction>
</comment>
<dbReference type="Pfam" id="PF02018">
    <property type="entry name" value="CBM_4_9"/>
    <property type="match status" value="1"/>
</dbReference>
<dbReference type="EMBL" id="ABVL01000009">
    <property type="protein sequence ID" value="EDY19140.1"/>
    <property type="molecule type" value="Genomic_DNA"/>
</dbReference>
<feature type="chain" id="PRO_5002802390" description="mannan endo-1,4-beta-mannosidase" evidence="5">
    <location>
        <begin position="25"/>
        <end position="854"/>
    </location>
</feature>
<dbReference type="STRING" id="497964.CfE428DRAFT_3317"/>
<dbReference type="InParanoid" id="B4D329"/>
<dbReference type="PANTHER" id="PTHR31451">
    <property type="match status" value="1"/>
</dbReference>
<dbReference type="Gene3D" id="2.60.120.260">
    <property type="entry name" value="Galactose-binding domain-like"/>
    <property type="match status" value="1"/>
</dbReference>
<reference evidence="8 9" key="1">
    <citation type="journal article" date="2011" name="J. Bacteriol.">
        <title>Genome sequence of Chthoniobacter flavus Ellin428, an aerobic heterotrophic soil bacterium.</title>
        <authorList>
            <person name="Kant R."/>
            <person name="van Passel M.W."/>
            <person name="Palva A."/>
            <person name="Lucas S."/>
            <person name="Lapidus A."/>
            <person name="Glavina Del Rio T."/>
            <person name="Dalin E."/>
            <person name="Tice H."/>
            <person name="Bruce D."/>
            <person name="Goodwin L."/>
            <person name="Pitluck S."/>
            <person name="Larimer F.W."/>
            <person name="Land M.L."/>
            <person name="Hauser L."/>
            <person name="Sangwan P."/>
            <person name="de Vos W.M."/>
            <person name="Janssen P.H."/>
            <person name="Smidt H."/>
        </authorList>
    </citation>
    <scope>NUCLEOTIDE SEQUENCE [LARGE SCALE GENOMIC DNA]</scope>
    <source>
        <strain evidence="8 9">Ellin428</strain>
    </source>
</reference>
<dbReference type="Proteomes" id="UP000005824">
    <property type="component" value="Unassembled WGS sequence"/>
</dbReference>
<dbReference type="InterPro" id="IPR001547">
    <property type="entry name" value="Glyco_hydro_5"/>
</dbReference>
<dbReference type="InterPro" id="IPR017853">
    <property type="entry name" value="GH"/>
</dbReference>
<evidence type="ECO:0000259" key="6">
    <source>
        <dbReference type="Pfam" id="PF00150"/>
    </source>
</evidence>
<dbReference type="AlphaFoldDB" id="B4D329"/>
<keyword evidence="4" id="KW-0326">Glycosidase</keyword>